<keyword evidence="6" id="KW-0808">Transferase</keyword>
<keyword evidence="16" id="KW-1185">Reference proteome</keyword>
<comment type="similarity">
    <text evidence="2">Belongs to the protein prenyltransferase subunit alpha family.</text>
</comment>
<proteinExistence type="inferred from homology"/>
<comment type="cofactor">
    <cofactor evidence="1">
        <name>Mg(2+)</name>
        <dbReference type="ChEBI" id="CHEBI:18420"/>
    </cofactor>
</comment>
<dbReference type="EC" id="2.5.1.58" evidence="4"/>
<dbReference type="PANTHER" id="PTHR11129:SF1">
    <property type="entry name" value="PROTEIN FARNESYLTRANSFERASE_GERANYLGERANYLTRANSFERASE TYPE-1 SUBUNIT ALPHA"/>
    <property type="match status" value="1"/>
</dbReference>
<dbReference type="SUPFAM" id="SSF48439">
    <property type="entry name" value="Protein prenylyltransferase"/>
    <property type="match status" value="1"/>
</dbReference>
<comment type="caution">
    <text evidence="15">The sequence shown here is derived from an EMBL/GenBank/DDBJ whole genome shotgun (WGS) entry which is preliminary data.</text>
</comment>
<evidence type="ECO:0000256" key="6">
    <source>
        <dbReference type="ARBA" id="ARBA00022679"/>
    </source>
</evidence>
<evidence type="ECO:0000313" key="15">
    <source>
        <dbReference type="EMBL" id="KAL1869722.1"/>
    </source>
</evidence>
<evidence type="ECO:0000313" key="16">
    <source>
        <dbReference type="Proteomes" id="UP001586593"/>
    </source>
</evidence>
<dbReference type="Proteomes" id="UP001586593">
    <property type="component" value="Unassembled WGS sequence"/>
</dbReference>
<keyword evidence="8" id="KW-0460">Magnesium</keyword>
<evidence type="ECO:0000256" key="8">
    <source>
        <dbReference type="ARBA" id="ARBA00022842"/>
    </source>
</evidence>
<evidence type="ECO:0000256" key="3">
    <source>
        <dbReference type="ARBA" id="ARBA00012700"/>
    </source>
</evidence>
<evidence type="ECO:0000256" key="4">
    <source>
        <dbReference type="ARBA" id="ARBA00012702"/>
    </source>
</evidence>
<dbReference type="EMBL" id="JAZHXJ010000189">
    <property type="protein sequence ID" value="KAL1869722.1"/>
    <property type="molecule type" value="Genomic_DNA"/>
</dbReference>
<dbReference type="Pfam" id="PF01239">
    <property type="entry name" value="PPTA"/>
    <property type="match status" value="5"/>
</dbReference>
<accession>A0ABR3X1X3</accession>
<evidence type="ECO:0000256" key="7">
    <source>
        <dbReference type="ARBA" id="ARBA00022737"/>
    </source>
</evidence>
<protein>
    <recommendedName>
        <fullName evidence="9">Protein farnesyltransferase/geranylgeranyltransferase type-1 subunit alpha</fullName>
        <ecNumber evidence="4">2.5.1.58</ecNumber>
        <ecNumber evidence="3">2.5.1.59</ecNumber>
    </recommendedName>
    <alternativeName>
        <fullName evidence="12">CAAX farnesyltransferase subunit alpha</fullName>
    </alternativeName>
    <alternativeName>
        <fullName evidence="11">FTase-alpha</fullName>
    </alternativeName>
    <alternativeName>
        <fullName evidence="10">Ras proteins prenyltransferase subunit alpha</fullName>
    </alternativeName>
    <alternativeName>
        <fullName evidence="13">Type I protein geranyl-geranyltransferase subunit alpha</fullName>
    </alternativeName>
</protein>
<evidence type="ECO:0000256" key="2">
    <source>
        <dbReference type="ARBA" id="ARBA00006734"/>
    </source>
</evidence>
<dbReference type="InterPro" id="IPR002088">
    <property type="entry name" value="Prenyl_trans_a"/>
</dbReference>
<keyword evidence="5" id="KW-0637">Prenyltransferase</keyword>
<sequence length="589" mass="65375">MPPKHKVAARPKEPESAAAKAAKPHTSGAASNNLTRSTTAPGPSGTINERTQQRFAESRPADVAAAKVGLSGLSKAEQAAWISSRLVRSVVSSSRGSGSNKLSAKAQRDLWRTINEASLPIRTLRADGGVSGQHSSPGRHNWGRDKAGRDVGEYNPERFEARTKQRVALTALRVASRAFHEKRQRARSGTIDPLTGEPYVLCENEIDEERRRRAEMATLRAELYGERPSGSKYAQDPEWDDVEPIPLEEPEGALAAIAYPEEYAEAISYLRAVMLKKEYSPRCLRLTEHIISLNPAHYTVWLYRASIVFALKIPLPDEIQWLNQVALEHLKNYQIWHHRHLLIDNYYPTIASSPDEVAHLARSETEFLTTILVEDTKNYHVWSYRSYLVRKLGLWTPDELRSIEAMIDDDVRNNSAWSHRFFLVFSDPSQSSASSATATPPAASSETTASAGVVPGATDPDPAVPSAIINREVTYAQDKIRLAPQNQSPWNYLRGVLAKGGRPLASVEGFVRLFARNIGSPEEDVRSTHALDMLAEICAEKGDSAEAELCLVRLAEKWDRIRAGYWAWRRQLLVADGVDGVHGEGKAQK</sequence>
<dbReference type="PANTHER" id="PTHR11129">
    <property type="entry name" value="PROTEIN FARNESYLTRANSFERASE ALPHA SUBUNIT/RAB GERANYLGERANYL TRANSFERASE ALPHA SUBUNIT"/>
    <property type="match status" value="1"/>
</dbReference>
<evidence type="ECO:0000256" key="10">
    <source>
        <dbReference type="ARBA" id="ARBA00041392"/>
    </source>
</evidence>
<reference evidence="15 16" key="1">
    <citation type="journal article" date="2024" name="Commun. Biol.">
        <title>Comparative genomic analysis of thermophilic fungi reveals convergent evolutionary adaptations and gene losses.</title>
        <authorList>
            <person name="Steindorff A.S."/>
            <person name="Aguilar-Pontes M.V."/>
            <person name="Robinson A.J."/>
            <person name="Andreopoulos B."/>
            <person name="LaButti K."/>
            <person name="Kuo A."/>
            <person name="Mondo S."/>
            <person name="Riley R."/>
            <person name="Otillar R."/>
            <person name="Haridas S."/>
            <person name="Lipzen A."/>
            <person name="Grimwood J."/>
            <person name="Schmutz J."/>
            <person name="Clum A."/>
            <person name="Reid I.D."/>
            <person name="Moisan M.C."/>
            <person name="Butler G."/>
            <person name="Nguyen T.T.M."/>
            <person name="Dewar K."/>
            <person name="Conant G."/>
            <person name="Drula E."/>
            <person name="Henrissat B."/>
            <person name="Hansel C."/>
            <person name="Singer S."/>
            <person name="Hutchinson M.I."/>
            <person name="de Vries R.P."/>
            <person name="Natvig D.O."/>
            <person name="Powell A.J."/>
            <person name="Tsang A."/>
            <person name="Grigoriev I.V."/>
        </authorList>
    </citation>
    <scope>NUCLEOTIDE SEQUENCE [LARGE SCALE GENOMIC DNA]</scope>
    <source>
        <strain evidence="15 16">ATCC 24622</strain>
    </source>
</reference>
<dbReference type="Gene3D" id="1.25.40.120">
    <property type="entry name" value="Protein prenylyltransferase"/>
    <property type="match status" value="1"/>
</dbReference>
<keyword evidence="7" id="KW-0677">Repeat</keyword>
<dbReference type="EC" id="2.5.1.59" evidence="3"/>
<feature type="compositionally biased region" description="Low complexity" evidence="14">
    <location>
        <begin position="433"/>
        <end position="451"/>
    </location>
</feature>
<feature type="region of interest" description="Disordered" evidence="14">
    <location>
        <begin position="433"/>
        <end position="462"/>
    </location>
</feature>
<gene>
    <name evidence="15" type="ORF">VTK73DRAFT_2963</name>
</gene>
<feature type="compositionally biased region" description="Polar residues" evidence="14">
    <location>
        <begin position="31"/>
        <end position="55"/>
    </location>
</feature>
<evidence type="ECO:0000256" key="11">
    <source>
        <dbReference type="ARBA" id="ARBA00042436"/>
    </source>
</evidence>
<evidence type="ECO:0000256" key="9">
    <source>
        <dbReference type="ARBA" id="ARBA00040965"/>
    </source>
</evidence>
<organism evidence="15 16">
    <name type="scientific">Phialemonium thermophilum</name>
    <dbReference type="NCBI Taxonomy" id="223376"/>
    <lineage>
        <taxon>Eukaryota</taxon>
        <taxon>Fungi</taxon>
        <taxon>Dikarya</taxon>
        <taxon>Ascomycota</taxon>
        <taxon>Pezizomycotina</taxon>
        <taxon>Sordariomycetes</taxon>
        <taxon>Sordariomycetidae</taxon>
        <taxon>Cephalothecales</taxon>
        <taxon>Cephalothecaceae</taxon>
        <taxon>Phialemonium</taxon>
    </lineage>
</organism>
<feature type="region of interest" description="Disordered" evidence="14">
    <location>
        <begin position="1"/>
        <end position="60"/>
    </location>
</feature>
<evidence type="ECO:0000256" key="1">
    <source>
        <dbReference type="ARBA" id="ARBA00001946"/>
    </source>
</evidence>
<dbReference type="PROSITE" id="PS51147">
    <property type="entry name" value="PFTA"/>
    <property type="match status" value="5"/>
</dbReference>
<evidence type="ECO:0000256" key="5">
    <source>
        <dbReference type="ARBA" id="ARBA00022602"/>
    </source>
</evidence>
<evidence type="ECO:0000256" key="14">
    <source>
        <dbReference type="SAM" id="MobiDB-lite"/>
    </source>
</evidence>
<evidence type="ECO:0000256" key="13">
    <source>
        <dbReference type="ARBA" id="ARBA00043219"/>
    </source>
</evidence>
<feature type="region of interest" description="Disordered" evidence="14">
    <location>
        <begin position="126"/>
        <end position="150"/>
    </location>
</feature>
<name>A0ABR3X1X3_9PEZI</name>
<evidence type="ECO:0000256" key="12">
    <source>
        <dbReference type="ARBA" id="ARBA00043086"/>
    </source>
</evidence>
<feature type="compositionally biased region" description="Low complexity" evidence="14">
    <location>
        <begin position="16"/>
        <end position="30"/>
    </location>
</feature>